<reference evidence="2" key="1">
    <citation type="journal article" date="2013" name="J. Plant Res.">
        <title>Effect of fungi and light on seed germination of three Opuntia species from semiarid lands of central Mexico.</title>
        <authorList>
            <person name="Delgado-Sanchez P."/>
            <person name="Jimenez-Bremont J.F."/>
            <person name="Guerrero-Gonzalez Mde L."/>
            <person name="Flores J."/>
        </authorList>
    </citation>
    <scope>NUCLEOTIDE SEQUENCE</scope>
    <source>
        <tissue evidence="2">Cladode</tissue>
    </source>
</reference>
<sequence length="107" mass="12763">MTVLTLLHQGWLEFWTQLLWVRMVFFWLTLWLCKVSPLWPWQTRWMLLMLAAKLIIILICILTFRTSRMWRCPQILPSGREVRKGRKLPHKALTDVSSPISAAWDEG</sequence>
<dbReference type="EMBL" id="GISG01126232">
    <property type="protein sequence ID" value="MBA4641887.1"/>
    <property type="molecule type" value="Transcribed_RNA"/>
</dbReference>
<keyword evidence="1" id="KW-1133">Transmembrane helix</keyword>
<organism evidence="2">
    <name type="scientific">Opuntia streptacantha</name>
    <name type="common">Prickly pear cactus</name>
    <name type="synonym">Opuntia cardona</name>
    <dbReference type="NCBI Taxonomy" id="393608"/>
    <lineage>
        <taxon>Eukaryota</taxon>
        <taxon>Viridiplantae</taxon>
        <taxon>Streptophyta</taxon>
        <taxon>Embryophyta</taxon>
        <taxon>Tracheophyta</taxon>
        <taxon>Spermatophyta</taxon>
        <taxon>Magnoliopsida</taxon>
        <taxon>eudicotyledons</taxon>
        <taxon>Gunneridae</taxon>
        <taxon>Pentapetalae</taxon>
        <taxon>Caryophyllales</taxon>
        <taxon>Cactineae</taxon>
        <taxon>Cactaceae</taxon>
        <taxon>Opuntioideae</taxon>
        <taxon>Opuntia</taxon>
    </lineage>
</organism>
<keyword evidence="1" id="KW-0812">Transmembrane</keyword>
<protein>
    <submittedName>
        <fullName evidence="2">Uncharacterized protein</fullName>
    </submittedName>
</protein>
<evidence type="ECO:0000313" key="2">
    <source>
        <dbReference type="EMBL" id="MBA4641887.1"/>
    </source>
</evidence>
<keyword evidence="1" id="KW-0472">Membrane</keyword>
<reference evidence="2" key="2">
    <citation type="submission" date="2020-07" db="EMBL/GenBank/DDBJ databases">
        <authorList>
            <person name="Vera ALvarez R."/>
            <person name="Arias-Moreno D.M."/>
            <person name="Jimenez-Jacinto V."/>
            <person name="Jimenez-Bremont J.F."/>
            <person name="Swaminathan K."/>
            <person name="Moose S.P."/>
            <person name="Guerrero-Gonzalez M.L."/>
            <person name="Marino-Ramirez L."/>
            <person name="Landsman D."/>
            <person name="Rodriguez-Kessler M."/>
            <person name="Delgado-Sanchez P."/>
        </authorList>
    </citation>
    <scope>NUCLEOTIDE SEQUENCE</scope>
    <source>
        <tissue evidence="2">Cladode</tissue>
    </source>
</reference>
<dbReference type="AlphaFoldDB" id="A0A7C9DHK0"/>
<feature type="transmembrane region" description="Helical" evidence="1">
    <location>
        <begin position="45"/>
        <end position="64"/>
    </location>
</feature>
<proteinExistence type="predicted"/>
<feature type="transmembrane region" description="Helical" evidence="1">
    <location>
        <begin position="14"/>
        <end position="33"/>
    </location>
</feature>
<evidence type="ECO:0000256" key="1">
    <source>
        <dbReference type="SAM" id="Phobius"/>
    </source>
</evidence>
<name>A0A7C9DHK0_OPUST</name>
<accession>A0A7C9DHK0</accession>